<proteinExistence type="predicted"/>
<gene>
    <name evidence="2" type="ORF">SAMN05421676_11310</name>
</gene>
<dbReference type="STRING" id="237682.SAMN05421676_11310"/>
<dbReference type="InterPro" id="IPR024775">
    <property type="entry name" value="DinB-like"/>
</dbReference>
<evidence type="ECO:0000313" key="3">
    <source>
        <dbReference type="Proteomes" id="UP000199095"/>
    </source>
</evidence>
<dbReference type="Pfam" id="PF12867">
    <property type="entry name" value="DinB_2"/>
    <property type="match status" value="1"/>
</dbReference>
<reference evidence="3" key="1">
    <citation type="submission" date="2016-10" db="EMBL/GenBank/DDBJ databases">
        <authorList>
            <person name="Varghese N."/>
            <person name="Submissions S."/>
        </authorList>
    </citation>
    <scope>NUCLEOTIDE SEQUENCE [LARGE SCALE GENOMIC DNA]</scope>
    <source>
        <strain evidence="3">CGMCC 1.3566</strain>
    </source>
</reference>
<dbReference type="Proteomes" id="UP000199095">
    <property type="component" value="Unassembled WGS sequence"/>
</dbReference>
<dbReference type="RefSeq" id="WP_093137114.1">
    <property type="nucleotide sequence ID" value="NZ_FOHJ01000013.1"/>
</dbReference>
<organism evidence="2 3">
    <name type="scientific">Salinibacillus kushneri</name>
    <dbReference type="NCBI Taxonomy" id="237682"/>
    <lineage>
        <taxon>Bacteria</taxon>
        <taxon>Bacillati</taxon>
        <taxon>Bacillota</taxon>
        <taxon>Bacilli</taxon>
        <taxon>Bacillales</taxon>
        <taxon>Bacillaceae</taxon>
        <taxon>Salinibacillus</taxon>
    </lineage>
</organism>
<dbReference type="SUPFAM" id="SSF109854">
    <property type="entry name" value="DinB/YfiT-like putative metalloenzymes"/>
    <property type="match status" value="1"/>
</dbReference>
<dbReference type="AlphaFoldDB" id="A0A1I0INN3"/>
<dbReference type="EMBL" id="FOHJ01000013">
    <property type="protein sequence ID" value="SET97998.1"/>
    <property type="molecule type" value="Genomic_DNA"/>
</dbReference>
<dbReference type="Gene3D" id="1.20.120.450">
    <property type="entry name" value="dinb family like domain"/>
    <property type="match status" value="1"/>
</dbReference>
<feature type="domain" description="DinB-like" evidence="1">
    <location>
        <begin position="23"/>
        <end position="132"/>
    </location>
</feature>
<sequence length="151" mass="17670">MNVKDMLLAQLDACRENTWFVSLLNAVDGLTEEQAKWKPSEATNSIFEIVNHLIFYNQRYLNRFKDIPNEKNKDNNTFTNREKLSWDAAVKRIQNIMSEWTEVVREAGENKLDNMALELAHLTIHTTYHTGQIIYIRKWQGTWNPQDGVNG</sequence>
<evidence type="ECO:0000313" key="2">
    <source>
        <dbReference type="EMBL" id="SET97998.1"/>
    </source>
</evidence>
<dbReference type="OrthoDB" id="9798830at2"/>
<dbReference type="InterPro" id="IPR034660">
    <property type="entry name" value="DinB/YfiT-like"/>
</dbReference>
<evidence type="ECO:0000259" key="1">
    <source>
        <dbReference type="Pfam" id="PF12867"/>
    </source>
</evidence>
<keyword evidence="3" id="KW-1185">Reference proteome</keyword>
<name>A0A1I0INN3_9BACI</name>
<protein>
    <submittedName>
        <fullName evidence="2">Uncharacterized damage-inducible protein DinB (Forms a four-helix bundle)</fullName>
    </submittedName>
</protein>
<accession>A0A1I0INN3</accession>